<accession>A0A8J2RKY3</accession>
<gene>
    <name evidence="3" type="ORF">DGAL_LOCUS8042</name>
</gene>
<dbReference type="PANTHER" id="PTHR24197:SF44">
    <property type="entry name" value="ANKYRIN REPEAT DOMAIN-CONTAINING PROTEIN 54"/>
    <property type="match status" value="1"/>
</dbReference>
<evidence type="ECO:0000256" key="2">
    <source>
        <dbReference type="ARBA" id="ARBA00023043"/>
    </source>
</evidence>
<dbReference type="Gene3D" id="1.25.40.20">
    <property type="entry name" value="Ankyrin repeat-containing domain"/>
    <property type="match status" value="1"/>
</dbReference>
<dbReference type="OrthoDB" id="194358at2759"/>
<evidence type="ECO:0000256" key="1">
    <source>
        <dbReference type="ARBA" id="ARBA00022737"/>
    </source>
</evidence>
<comment type="caution">
    <text evidence="3">The sequence shown here is derived from an EMBL/GenBank/DDBJ whole genome shotgun (WGS) entry which is preliminary data.</text>
</comment>
<keyword evidence="2" id="KW-0040">ANK repeat</keyword>
<dbReference type="Proteomes" id="UP000789390">
    <property type="component" value="Unassembled WGS sequence"/>
</dbReference>
<dbReference type="EMBL" id="CAKKLH010000168">
    <property type="protein sequence ID" value="CAH0105085.1"/>
    <property type="molecule type" value="Genomic_DNA"/>
</dbReference>
<proteinExistence type="predicted"/>
<keyword evidence="1" id="KW-0677">Repeat</keyword>
<dbReference type="SUPFAM" id="SSF48403">
    <property type="entry name" value="Ankyrin repeat"/>
    <property type="match status" value="1"/>
</dbReference>
<evidence type="ECO:0000313" key="4">
    <source>
        <dbReference type="Proteomes" id="UP000789390"/>
    </source>
</evidence>
<dbReference type="AlphaFoldDB" id="A0A8J2RKY3"/>
<name>A0A8J2RKY3_9CRUS</name>
<protein>
    <submittedName>
        <fullName evidence="3">Uncharacterized protein</fullName>
    </submittedName>
</protein>
<dbReference type="InterPro" id="IPR036770">
    <property type="entry name" value="Ankyrin_rpt-contain_sf"/>
</dbReference>
<sequence>MDSRLSRLYDVISQAINENSVSEFNSVLPFYSMDQILLVSLLYKEQDETLLVIAMKKKQFAIINKFMEIFEHSSKIEVGPSPARCHPAYLLAIQELFSHEIPLPEVIDNIIQDLDYPWWLQLLAYSFIINTSSNSTGPSRQGKVDALEFIGASLMFDSSDSSAPLIGLKCWKKAMTLRDSAADGEFPIPKIPLHGLLGLSGEVLGSVTEVMSVERIQEWEQQLMRPNWPRFPQTLQIQALLIQHRICSEENPRQTSPSCLYLKSLLTYGNHLYDSGRYDHAINTYLLVLEQMTGFDPKMTHPKAIEDFNLTLGKLSSCFNELLREPLTSPKREKLSPANIVMAIKFCTTIAKFFPKPKTNYSISRNHSSFVAGHIYDFLIILVDVYPQMNSQDKKQLEEHISSYINSNEKDTSTLLHAAIWPYQFNLKSINLFLRLGADPNATDVNGKTALHILASKWSWYDTKNELYVQVFQTLVNAGGHLYMATPEGKTVVSILKESVRENSYCHPYLESIINAVPPLTCYCARVIRQHGIPFNEDYQLPSTLQTLVSLHSARGLSLPSPAASCSI</sequence>
<dbReference type="PANTHER" id="PTHR24197">
    <property type="entry name" value="ANKYRIN REPEAT DOMAIN-CONTAINING PROTEIN 61"/>
    <property type="match status" value="1"/>
</dbReference>
<keyword evidence="4" id="KW-1185">Reference proteome</keyword>
<evidence type="ECO:0000313" key="3">
    <source>
        <dbReference type="EMBL" id="CAH0105085.1"/>
    </source>
</evidence>
<organism evidence="3 4">
    <name type="scientific">Daphnia galeata</name>
    <dbReference type="NCBI Taxonomy" id="27404"/>
    <lineage>
        <taxon>Eukaryota</taxon>
        <taxon>Metazoa</taxon>
        <taxon>Ecdysozoa</taxon>
        <taxon>Arthropoda</taxon>
        <taxon>Crustacea</taxon>
        <taxon>Branchiopoda</taxon>
        <taxon>Diplostraca</taxon>
        <taxon>Cladocera</taxon>
        <taxon>Anomopoda</taxon>
        <taxon>Daphniidae</taxon>
        <taxon>Daphnia</taxon>
    </lineage>
</organism>
<reference evidence="3" key="1">
    <citation type="submission" date="2021-11" db="EMBL/GenBank/DDBJ databases">
        <authorList>
            <person name="Schell T."/>
        </authorList>
    </citation>
    <scope>NUCLEOTIDE SEQUENCE</scope>
    <source>
        <strain evidence="3">M5</strain>
    </source>
</reference>